<dbReference type="InterPro" id="IPR036691">
    <property type="entry name" value="Endo/exonu/phosph_ase_sf"/>
</dbReference>
<dbReference type="Gene3D" id="3.30.70.1820">
    <property type="entry name" value="L1 transposable element, RRM domain"/>
    <property type="match status" value="1"/>
</dbReference>
<reference evidence="4" key="1">
    <citation type="submission" date="2025-08" db="UniProtKB">
        <authorList>
            <consortium name="RefSeq"/>
        </authorList>
    </citation>
    <scope>IDENTIFICATION</scope>
</reference>
<protein>
    <submittedName>
        <fullName evidence="4">Uncharacterized protein LOC136089599</fullName>
    </submittedName>
</protein>
<gene>
    <name evidence="4" type="primary">LOC136089599</name>
</gene>
<organism evidence="3 4">
    <name type="scientific">Hydra vulgaris</name>
    <name type="common">Hydra</name>
    <name type="synonym">Hydra attenuata</name>
    <dbReference type="NCBI Taxonomy" id="6087"/>
    <lineage>
        <taxon>Eukaryota</taxon>
        <taxon>Metazoa</taxon>
        <taxon>Cnidaria</taxon>
        <taxon>Hydrozoa</taxon>
        <taxon>Hydroidolina</taxon>
        <taxon>Anthoathecata</taxon>
        <taxon>Aplanulata</taxon>
        <taxon>Hydridae</taxon>
        <taxon>Hydra</taxon>
    </lineage>
</organism>
<feature type="domain" description="Reverse transcriptase" evidence="2">
    <location>
        <begin position="712"/>
        <end position="865"/>
    </location>
</feature>
<dbReference type="SUPFAM" id="SSF56219">
    <property type="entry name" value="DNase I-like"/>
    <property type="match status" value="1"/>
</dbReference>
<evidence type="ECO:0000313" key="4">
    <source>
        <dbReference type="RefSeq" id="XP_065671723.1"/>
    </source>
</evidence>
<proteinExistence type="predicted"/>
<evidence type="ECO:0000259" key="2">
    <source>
        <dbReference type="Pfam" id="PF00078"/>
    </source>
</evidence>
<evidence type="ECO:0000256" key="1">
    <source>
        <dbReference type="SAM" id="Coils"/>
    </source>
</evidence>
<dbReference type="InterPro" id="IPR043502">
    <property type="entry name" value="DNA/RNA_pol_sf"/>
</dbReference>
<keyword evidence="3" id="KW-1185">Reference proteome</keyword>
<dbReference type="PANTHER" id="PTHR47510">
    <property type="entry name" value="REVERSE TRANSCRIPTASE DOMAIN-CONTAINING PROTEIN"/>
    <property type="match status" value="1"/>
</dbReference>
<evidence type="ECO:0000313" key="3">
    <source>
        <dbReference type="Proteomes" id="UP001652625"/>
    </source>
</evidence>
<name>A0ABM4DBI5_HYDVU</name>
<sequence>MATDESLSRFFKNSEFKNFFIGVYAFDERLRHKTKNRSRRNNLRIDGIKENPEENWSDCEKAVKDIFKTKLNILSEVVVERAHRVGAVKDNKTPRSIVLKLLNYHDKNKILGSVNKLKGTGIYINEDYAKETMLERKKLWEEVKGLRNEANVLLNDISDADLHFFNENNFSSSFFEIKTFKSELKTLKSNFTVIHINIRSINSNMDKLKYFLIECDYLFSMICLTKTWCSDESCRINSSLEIPNYKLLSSERKTNKRGGGIITYIRNDQVTKIRDDLSISDADSEVFTIEITSNKSKNILVSTCYRPPEGDLFKFSNHLKQIFIKNNNEQKKIFCIGDINIDCLQCDKHANTKLFFDEMLQHYIFPIINKPTRVTTTSITAIDNILTNSLFDTSLKAGIIKTDISDHFPIFFSLTQDIKYNNSCKIKTYKRKIKKFAIQQFKDSLSAEEWDKVYHECNLGHTNSAYNNFEKIFLKSYNMHFPIKVKLIKEKHLKCPWITKGIKKSSKKKQKLYIKYLKNRNEANLNVYKQYKNLFEKIKKNSKKNYYSNKIKNTNGDIKKTWDIMKEIIGIKTCKINSLPAQIVIDNKEYDNNNAISEKFNSFFVNIGPNLASKVNCPNNSFETYLISVNNELIFKELKIDELENAINSLKTNKSPGIDDICSNIVVNVFSEIRKPIFEIFKSSIITGTVPDKLKVAKIVPIFKTVETFLINNYRPISMLPTFSKILERIIYNRLYEYLIQNKFLNKKQFGFQAQHSTEHAILDLVNSISDSFNKKQFVLGTFIDLSKAFDTINHDILLKKMEKYGIKNTILDWFRSYLCNRQQCVISNDNKLLNHYFYEVTPLHASSLIQLNLYSFFQFIKKELFQHLDKTAKQLFEKDMQLHLYMRKQENLERDLLSMKTKQIPLNYDIYEKQILAQNAIKRFLKDAGFLRTNYEATWDKLSVLDIKANSCVMNEENIYYMIQNEMDRIYANNYTRLKTANQFLDNPIDDVMTKKEIKRQLALNLI</sequence>
<accession>A0ABM4DBI5</accession>
<feature type="coiled-coil region" evidence="1">
    <location>
        <begin position="626"/>
        <end position="653"/>
    </location>
</feature>
<dbReference type="GeneID" id="136089599"/>
<dbReference type="RefSeq" id="XP_065671723.1">
    <property type="nucleotide sequence ID" value="XM_065815651.1"/>
</dbReference>
<dbReference type="SUPFAM" id="SSF56672">
    <property type="entry name" value="DNA/RNA polymerases"/>
    <property type="match status" value="1"/>
</dbReference>
<keyword evidence="1" id="KW-0175">Coiled coil</keyword>
<dbReference type="Proteomes" id="UP001652625">
    <property type="component" value="Chromosome 13"/>
</dbReference>
<dbReference type="PANTHER" id="PTHR47510:SF3">
    <property type="entry name" value="ENDO_EXONUCLEASE_PHOSPHATASE DOMAIN-CONTAINING PROTEIN"/>
    <property type="match status" value="1"/>
</dbReference>
<dbReference type="InterPro" id="IPR000477">
    <property type="entry name" value="RT_dom"/>
</dbReference>
<dbReference type="Pfam" id="PF00078">
    <property type="entry name" value="RVT_1"/>
    <property type="match status" value="1"/>
</dbReference>